<evidence type="ECO:0000313" key="3">
    <source>
        <dbReference type="EMBL" id="KRG53549.1"/>
    </source>
</evidence>
<accession>A0A0R0B8D0</accession>
<dbReference type="PROSITE" id="PS51257">
    <property type="entry name" value="PROKAR_LIPOPROTEIN"/>
    <property type="match status" value="1"/>
</dbReference>
<feature type="non-terminal residue" evidence="3">
    <location>
        <position position="165"/>
    </location>
</feature>
<organism evidence="3 4">
    <name type="scientific">Stenotrophomonas koreensis</name>
    <dbReference type="NCBI Taxonomy" id="266128"/>
    <lineage>
        <taxon>Bacteria</taxon>
        <taxon>Pseudomonadati</taxon>
        <taxon>Pseudomonadota</taxon>
        <taxon>Gammaproteobacteria</taxon>
        <taxon>Lysobacterales</taxon>
        <taxon>Lysobacteraceae</taxon>
        <taxon>Stenotrophomonas</taxon>
    </lineage>
</organism>
<name>A0A0R0B8D0_9GAMM</name>
<keyword evidence="4" id="KW-1185">Reference proteome</keyword>
<feature type="compositionally biased region" description="Low complexity" evidence="1">
    <location>
        <begin position="36"/>
        <end position="52"/>
    </location>
</feature>
<proteinExistence type="predicted"/>
<dbReference type="Proteomes" id="UP000051254">
    <property type="component" value="Unassembled WGS sequence"/>
</dbReference>
<comment type="caution">
    <text evidence="3">The sequence shown here is derived from an EMBL/GenBank/DDBJ whole genome shotgun (WGS) entry which is preliminary data.</text>
</comment>
<feature type="region of interest" description="Disordered" evidence="1">
    <location>
        <begin position="22"/>
        <end position="52"/>
    </location>
</feature>
<dbReference type="AlphaFoldDB" id="A0A0R0B8D0"/>
<sequence>MKAASVLLVPLLLLSACGRDPAPTPASGQPAPAGTPAAEAVPADSNAAAPAAGKQGFDLQTLAVSDVPLGAFPYLQLPSGTSLTARVWRSKPCFPAAGAAALLSAGTASAAGVPAGAGCPLAGVGAGSRPQALSSNSGTSRTEAAFINESLGRMEASGRPAGPQC</sequence>
<feature type="signal peptide" evidence="2">
    <location>
        <begin position="1"/>
        <end position="22"/>
    </location>
</feature>
<gene>
    <name evidence="3" type="ORF">ABB25_14105</name>
</gene>
<evidence type="ECO:0000256" key="1">
    <source>
        <dbReference type="SAM" id="MobiDB-lite"/>
    </source>
</evidence>
<evidence type="ECO:0000313" key="4">
    <source>
        <dbReference type="Proteomes" id="UP000051254"/>
    </source>
</evidence>
<feature type="chain" id="PRO_5006392024" evidence="2">
    <location>
        <begin position="23"/>
        <end position="165"/>
    </location>
</feature>
<dbReference type="PATRIC" id="fig|266128.3.peg.2145"/>
<keyword evidence="2" id="KW-0732">Signal</keyword>
<reference evidence="3 4" key="1">
    <citation type="submission" date="2015-05" db="EMBL/GenBank/DDBJ databases">
        <title>Genome sequencing and analysis of members of genus Stenotrophomonas.</title>
        <authorList>
            <person name="Patil P.P."/>
            <person name="Midha S."/>
            <person name="Patil P.B."/>
        </authorList>
    </citation>
    <scope>NUCLEOTIDE SEQUENCE [LARGE SCALE GENOMIC DNA]</scope>
    <source>
        <strain evidence="3 4">DSM 17805</strain>
    </source>
</reference>
<evidence type="ECO:0000256" key="2">
    <source>
        <dbReference type="SAM" id="SignalP"/>
    </source>
</evidence>
<protein>
    <submittedName>
        <fullName evidence="3">Uncharacterized protein</fullName>
    </submittedName>
</protein>
<dbReference type="EMBL" id="LDJH01000053">
    <property type="protein sequence ID" value="KRG53549.1"/>
    <property type="molecule type" value="Genomic_DNA"/>
</dbReference>